<sequence length="143" mass="16247">MSAAGSTQTAESYKPKARPQSILAQEFSAALDDLFKLNGLGELEESVVQKKDKVQTQRYQLEDLDAKLRETSERLRRLETKHRRHQSQMQIRTHQMHQQRSCPVSSSSEDPADNDVEDDSSGDSDTQTAPTRPRPQQGERVPR</sequence>
<organism evidence="2 3">
    <name type="scientific">Exophiala bonariae</name>
    <dbReference type="NCBI Taxonomy" id="1690606"/>
    <lineage>
        <taxon>Eukaryota</taxon>
        <taxon>Fungi</taxon>
        <taxon>Dikarya</taxon>
        <taxon>Ascomycota</taxon>
        <taxon>Pezizomycotina</taxon>
        <taxon>Eurotiomycetes</taxon>
        <taxon>Chaetothyriomycetidae</taxon>
        <taxon>Chaetothyriales</taxon>
        <taxon>Herpotrichiellaceae</taxon>
        <taxon>Exophiala</taxon>
    </lineage>
</organism>
<keyword evidence="3" id="KW-1185">Reference proteome</keyword>
<proteinExistence type="predicted"/>
<dbReference type="GeneID" id="89970442"/>
<dbReference type="Proteomes" id="UP001358417">
    <property type="component" value="Unassembled WGS sequence"/>
</dbReference>
<feature type="compositionally biased region" description="Acidic residues" evidence="1">
    <location>
        <begin position="110"/>
        <end position="122"/>
    </location>
</feature>
<accession>A0AAV9NBZ1</accession>
<feature type="compositionally biased region" description="Polar residues" evidence="1">
    <location>
        <begin position="87"/>
        <end position="109"/>
    </location>
</feature>
<name>A0AAV9NBZ1_9EURO</name>
<dbReference type="AlphaFoldDB" id="A0AAV9NBZ1"/>
<dbReference type="EMBL" id="JAVRRD010000012">
    <property type="protein sequence ID" value="KAK5053256.1"/>
    <property type="molecule type" value="Genomic_DNA"/>
</dbReference>
<evidence type="ECO:0000313" key="3">
    <source>
        <dbReference type="Proteomes" id="UP001358417"/>
    </source>
</evidence>
<evidence type="ECO:0000256" key="1">
    <source>
        <dbReference type="SAM" id="MobiDB-lite"/>
    </source>
</evidence>
<reference evidence="2 3" key="1">
    <citation type="submission" date="2023-08" db="EMBL/GenBank/DDBJ databases">
        <title>Black Yeasts Isolated from many extreme environments.</title>
        <authorList>
            <person name="Coleine C."/>
            <person name="Stajich J.E."/>
            <person name="Selbmann L."/>
        </authorList>
    </citation>
    <scope>NUCLEOTIDE SEQUENCE [LARGE SCALE GENOMIC DNA]</scope>
    <source>
        <strain evidence="2 3">CCFEE 5792</strain>
    </source>
</reference>
<feature type="region of interest" description="Disordered" evidence="1">
    <location>
        <begin position="76"/>
        <end position="143"/>
    </location>
</feature>
<protein>
    <submittedName>
        <fullName evidence="2">Uncharacterized protein</fullName>
    </submittedName>
</protein>
<evidence type="ECO:0000313" key="2">
    <source>
        <dbReference type="EMBL" id="KAK5053256.1"/>
    </source>
</evidence>
<dbReference type="RefSeq" id="XP_064706698.1">
    <property type="nucleotide sequence ID" value="XM_064845844.1"/>
</dbReference>
<comment type="caution">
    <text evidence="2">The sequence shown here is derived from an EMBL/GenBank/DDBJ whole genome shotgun (WGS) entry which is preliminary data.</text>
</comment>
<gene>
    <name evidence="2" type="ORF">LTR84_002230</name>
</gene>